<dbReference type="Gene3D" id="1.25.40.10">
    <property type="entry name" value="Tetratricopeptide repeat domain"/>
    <property type="match status" value="1"/>
</dbReference>
<proteinExistence type="predicted"/>
<name>A0A4Y8ICE5_9BACI</name>
<gene>
    <name evidence="2" type="ORF">E3U55_15530</name>
</gene>
<organism evidence="2 3">
    <name type="scientific">Filobacillus milosensis</name>
    <dbReference type="NCBI Taxonomy" id="94137"/>
    <lineage>
        <taxon>Bacteria</taxon>
        <taxon>Bacillati</taxon>
        <taxon>Bacillota</taxon>
        <taxon>Bacilli</taxon>
        <taxon>Bacillales</taxon>
        <taxon>Bacillaceae</taxon>
        <taxon>Filobacillus</taxon>
    </lineage>
</organism>
<keyword evidence="3" id="KW-1185">Reference proteome</keyword>
<dbReference type="SUPFAM" id="SSF48452">
    <property type="entry name" value="TPR-like"/>
    <property type="match status" value="1"/>
</dbReference>
<dbReference type="Pfam" id="PF01381">
    <property type="entry name" value="HTH_3"/>
    <property type="match status" value="1"/>
</dbReference>
<dbReference type="InterPro" id="IPR001387">
    <property type="entry name" value="Cro/C1-type_HTH"/>
</dbReference>
<dbReference type="CDD" id="cd00093">
    <property type="entry name" value="HTH_XRE"/>
    <property type="match status" value="1"/>
</dbReference>
<comment type="caution">
    <text evidence="2">The sequence shown here is derived from an EMBL/GenBank/DDBJ whole genome shotgun (WGS) entry which is preliminary data.</text>
</comment>
<dbReference type="GO" id="GO:0003677">
    <property type="term" value="F:DNA binding"/>
    <property type="evidence" value="ECO:0007669"/>
    <property type="project" value="InterPro"/>
</dbReference>
<dbReference type="SMART" id="SM00530">
    <property type="entry name" value="HTH_XRE"/>
    <property type="match status" value="1"/>
</dbReference>
<dbReference type="Gene3D" id="1.10.260.40">
    <property type="entry name" value="lambda repressor-like DNA-binding domains"/>
    <property type="match status" value="1"/>
</dbReference>
<evidence type="ECO:0000259" key="1">
    <source>
        <dbReference type="PROSITE" id="PS50943"/>
    </source>
</evidence>
<accession>A0A4Y8ICE5</accession>
<dbReference type="SUPFAM" id="SSF47413">
    <property type="entry name" value="lambda repressor-like DNA-binding domains"/>
    <property type="match status" value="1"/>
</dbReference>
<dbReference type="InterPro" id="IPR010982">
    <property type="entry name" value="Lambda_DNA-bd_dom_sf"/>
</dbReference>
<dbReference type="OrthoDB" id="2966877at2"/>
<sequence>MHIGTLIKLHRLQKGISQKALADGIISVSYLSRIENLQIEPHKDVYELLLDKLNVDLHHGDNEKHVINLLNQWEECLLNNDREQSKEMYCELSKKINDNDAYLKVAFLINQIRFFIITNKLEEVPALIETLGPLYNDFSSKYKFYYLKHVANYYYVVNNMVTAENYLAQTLNSFKQYSSISSIEKADVYYLYSLTLSNGRKDATALFYAEQALEIYKDHFRVKEWACCHIVLGVSYCRLHNNDQAIKHYERAKKLSDAHQYNQLRSNIEHNLAQIKISEGKHNEAIQHLLSSYEIENESAESTLNTIVSIVEEYYKLFKITDCKKWLDKGLSILTNFSNREAEPDIKKHYYNLKYYDYVLNELEGDFESYMINDALAYFIKVNNHEYIAKFSERLSDYYQSINKYKQASYYLDQANHSYKQLFII</sequence>
<dbReference type="Pfam" id="PF13424">
    <property type="entry name" value="TPR_12"/>
    <property type="match status" value="1"/>
</dbReference>
<evidence type="ECO:0000313" key="2">
    <source>
        <dbReference type="EMBL" id="TFB13667.1"/>
    </source>
</evidence>
<protein>
    <submittedName>
        <fullName evidence="2">XRE family transcriptional regulator</fullName>
    </submittedName>
</protein>
<dbReference type="InterPro" id="IPR011990">
    <property type="entry name" value="TPR-like_helical_dom_sf"/>
</dbReference>
<feature type="domain" description="HTH cro/C1-type" evidence="1">
    <location>
        <begin position="7"/>
        <end position="57"/>
    </location>
</feature>
<dbReference type="RefSeq" id="WP_134341400.1">
    <property type="nucleotide sequence ID" value="NZ_SOPW01000023.1"/>
</dbReference>
<dbReference type="PROSITE" id="PS50943">
    <property type="entry name" value="HTH_CROC1"/>
    <property type="match status" value="1"/>
</dbReference>
<dbReference type="EMBL" id="SOPW01000023">
    <property type="protein sequence ID" value="TFB13667.1"/>
    <property type="molecule type" value="Genomic_DNA"/>
</dbReference>
<dbReference type="AlphaFoldDB" id="A0A4Y8ICE5"/>
<dbReference type="Proteomes" id="UP000297975">
    <property type="component" value="Unassembled WGS sequence"/>
</dbReference>
<reference evidence="2 3" key="1">
    <citation type="submission" date="2019-03" db="EMBL/GenBank/DDBJ databases">
        <authorList>
            <person name="He R.-H."/>
        </authorList>
    </citation>
    <scope>NUCLEOTIDE SEQUENCE [LARGE SCALE GENOMIC DNA]</scope>
    <source>
        <strain evidence="3">SH 714</strain>
    </source>
</reference>
<dbReference type="SMART" id="SM00028">
    <property type="entry name" value="TPR"/>
    <property type="match status" value="3"/>
</dbReference>
<evidence type="ECO:0000313" key="3">
    <source>
        <dbReference type="Proteomes" id="UP000297975"/>
    </source>
</evidence>
<dbReference type="InterPro" id="IPR019734">
    <property type="entry name" value="TPR_rpt"/>
</dbReference>